<dbReference type="PANTHER" id="PTHR48079:SF6">
    <property type="entry name" value="NAD(P)-BINDING DOMAIN-CONTAINING PROTEIN-RELATED"/>
    <property type="match status" value="1"/>
</dbReference>
<protein>
    <submittedName>
        <fullName evidence="2">Nucleoside-diphosphate-sugar epimerase</fullName>
    </submittedName>
</protein>
<dbReference type="GO" id="GO:0004029">
    <property type="term" value="F:aldehyde dehydrogenase (NAD+) activity"/>
    <property type="evidence" value="ECO:0007669"/>
    <property type="project" value="TreeGrafter"/>
</dbReference>
<dbReference type="GO" id="GO:0005737">
    <property type="term" value="C:cytoplasm"/>
    <property type="evidence" value="ECO:0007669"/>
    <property type="project" value="TreeGrafter"/>
</dbReference>
<evidence type="ECO:0000313" key="2">
    <source>
        <dbReference type="EMBL" id="SEE98637.1"/>
    </source>
</evidence>
<dbReference type="Proteomes" id="UP000199129">
    <property type="component" value="Unassembled WGS sequence"/>
</dbReference>
<dbReference type="SUPFAM" id="SSF51735">
    <property type="entry name" value="NAD(P)-binding Rossmann-fold domains"/>
    <property type="match status" value="1"/>
</dbReference>
<accession>A0A1H5NCM8</accession>
<feature type="domain" description="NAD-dependent epimerase/dehydratase" evidence="1">
    <location>
        <begin position="17"/>
        <end position="245"/>
    </location>
</feature>
<organism evidence="2 3">
    <name type="scientific">Pseudomonas palleroniana</name>
    <dbReference type="NCBI Taxonomy" id="191390"/>
    <lineage>
        <taxon>Bacteria</taxon>
        <taxon>Pseudomonadati</taxon>
        <taxon>Pseudomonadota</taxon>
        <taxon>Gammaproteobacteria</taxon>
        <taxon>Pseudomonadales</taxon>
        <taxon>Pseudomonadaceae</taxon>
        <taxon>Pseudomonas</taxon>
    </lineage>
</organism>
<dbReference type="EMBL" id="FNUA01000002">
    <property type="protein sequence ID" value="SEE98637.1"/>
    <property type="molecule type" value="Genomic_DNA"/>
</dbReference>
<dbReference type="Gene3D" id="3.40.50.720">
    <property type="entry name" value="NAD(P)-binding Rossmann-like Domain"/>
    <property type="match status" value="1"/>
</dbReference>
<evidence type="ECO:0000313" key="3">
    <source>
        <dbReference type="Proteomes" id="UP000199129"/>
    </source>
</evidence>
<dbReference type="InterPro" id="IPR001509">
    <property type="entry name" value="Epimerase_deHydtase"/>
</dbReference>
<dbReference type="AlphaFoldDB" id="A0A1H5NCM8"/>
<dbReference type="PANTHER" id="PTHR48079">
    <property type="entry name" value="PROTEIN YEEZ"/>
    <property type="match status" value="1"/>
</dbReference>
<reference evidence="2 3" key="1">
    <citation type="submission" date="2016-10" db="EMBL/GenBank/DDBJ databases">
        <authorList>
            <person name="de Groot N.N."/>
        </authorList>
    </citation>
    <scope>NUCLEOTIDE SEQUENCE [LARGE SCALE GENOMIC DNA]</scope>
    <source>
        <strain evidence="2 3">BS3265</strain>
    </source>
</reference>
<dbReference type="InterPro" id="IPR036291">
    <property type="entry name" value="NAD(P)-bd_dom_sf"/>
</dbReference>
<evidence type="ECO:0000259" key="1">
    <source>
        <dbReference type="Pfam" id="PF01370"/>
    </source>
</evidence>
<dbReference type="InterPro" id="IPR051783">
    <property type="entry name" value="NAD(P)-dependent_oxidoreduct"/>
</dbReference>
<dbReference type="CDD" id="cd05228">
    <property type="entry name" value="AR_FR_like_1_SDR_e"/>
    <property type="match status" value="1"/>
</dbReference>
<dbReference type="Pfam" id="PF01370">
    <property type="entry name" value="Epimerase"/>
    <property type="match status" value="1"/>
</dbReference>
<sequence>MTKGLDHDAEHAVMRNVFVTGSTGLLGNNLVRELVARGYAVKALVRSKAKGEQQFNDLPTVQLVVGDMADIDAFAPSLRGCDTVFHTAAFFRDNYKGGSHWEALEKINVAGTRDLLDQAYRAGVRRFVHTSSIAVLDGAPGSAIDETCLRAEADADDYYRSKILADRVVLTFLETHPQMFACMVLPGWMWGPGDIGPTSSGQLVKDVVNGKLPGLIPGTFSVVDARDVAWALIAAAQNGRRGERYLAAGRNLTMRQLVPALGRIAEVKTPARQLPLPVLYLLAAVQEVYARLTGKPVLLSMATVRLLVREEHRTGFNPRKSEQELGLRFRGLEQTLSDTVAWYRKHGGFNKNQGATDKV</sequence>
<proteinExistence type="predicted"/>
<gene>
    <name evidence="2" type="ORF">SAMN04490198_4082</name>
</gene>
<name>A0A1H5NCM8_9PSED</name>